<comment type="catalytic activity">
    <reaction evidence="1">
        <text>ATP + protein L-histidine = ADP + protein N-phospho-L-histidine.</text>
        <dbReference type="EC" id="2.7.13.3"/>
    </reaction>
</comment>
<keyword evidence="10" id="KW-0812">Transmembrane</keyword>
<dbReference type="Gene3D" id="6.10.340.10">
    <property type="match status" value="1"/>
</dbReference>
<keyword evidence="10" id="KW-1133">Transmembrane helix</keyword>
<evidence type="ECO:0000259" key="11">
    <source>
        <dbReference type="PROSITE" id="PS50109"/>
    </source>
</evidence>
<dbReference type="InterPro" id="IPR036890">
    <property type="entry name" value="HATPase_C_sf"/>
</dbReference>
<dbReference type="SMART" id="SM00388">
    <property type="entry name" value="HisKA"/>
    <property type="match status" value="1"/>
</dbReference>
<dbReference type="CDD" id="cd16922">
    <property type="entry name" value="HATPase_EvgS-ArcB-TorS-like"/>
    <property type="match status" value="1"/>
</dbReference>
<dbReference type="PROSITE" id="PS50894">
    <property type="entry name" value="HPT"/>
    <property type="match status" value="1"/>
</dbReference>
<dbReference type="GO" id="GO:0000155">
    <property type="term" value="F:phosphorelay sensor kinase activity"/>
    <property type="evidence" value="ECO:0007669"/>
    <property type="project" value="InterPro"/>
</dbReference>
<evidence type="ECO:0000259" key="13">
    <source>
        <dbReference type="PROSITE" id="PS50885"/>
    </source>
</evidence>
<dbReference type="SUPFAM" id="SSF52172">
    <property type="entry name" value="CheY-like"/>
    <property type="match status" value="1"/>
</dbReference>
<keyword evidence="6" id="KW-0418">Kinase</keyword>
<dbReference type="Pfam" id="PF01627">
    <property type="entry name" value="Hpt"/>
    <property type="match status" value="1"/>
</dbReference>
<evidence type="ECO:0000256" key="7">
    <source>
        <dbReference type="ARBA" id="ARBA00023012"/>
    </source>
</evidence>
<comment type="subcellular location">
    <subcellularLocation>
        <location evidence="2">Membrane</location>
    </subcellularLocation>
</comment>
<dbReference type="SMART" id="SM00387">
    <property type="entry name" value="HATPase_c"/>
    <property type="match status" value="1"/>
</dbReference>
<evidence type="ECO:0000313" key="15">
    <source>
        <dbReference type="EMBL" id="UWP96453.1"/>
    </source>
</evidence>
<dbReference type="PROSITE" id="PS50109">
    <property type="entry name" value="HIS_KIN"/>
    <property type="match status" value="1"/>
</dbReference>
<feature type="domain" description="HPt" evidence="14">
    <location>
        <begin position="845"/>
        <end position="943"/>
    </location>
</feature>
<dbReference type="CDD" id="cd06225">
    <property type="entry name" value="HAMP"/>
    <property type="match status" value="1"/>
</dbReference>
<dbReference type="InterPro" id="IPR003660">
    <property type="entry name" value="HAMP_dom"/>
</dbReference>
<evidence type="ECO:0000313" key="16">
    <source>
        <dbReference type="Proteomes" id="UP001057991"/>
    </source>
</evidence>
<keyword evidence="7" id="KW-0902">Two-component regulatory system</keyword>
<protein>
    <recommendedName>
        <fullName evidence="3">histidine kinase</fullName>
        <ecNumber evidence="3">2.7.13.3</ecNumber>
    </recommendedName>
</protein>
<dbReference type="InterPro" id="IPR005467">
    <property type="entry name" value="His_kinase_dom"/>
</dbReference>
<accession>A0A9Q9M0F6</accession>
<dbReference type="Gene3D" id="3.40.50.2300">
    <property type="match status" value="1"/>
</dbReference>
<dbReference type="Proteomes" id="UP001057991">
    <property type="component" value="Chromosome"/>
</dbReference>
<dbReference type="InterPro" id="IPR011006">
    <property type="entry name" value="CheY-like_superfamily"/>
</dbReference>
<feature type="modified residue" description="4-aspartylphosphate" evidence="9">
    <location>
        <position position="745"/>
    </location>
</feature>
<dbReference type="InterPro" id="IPR001789">
    <property type="entry name" value="Sig_transdc_resp-reg_receiver"/>
</dbReference>
<sequence>MKPTRFDQQLLRAFSFIVGLSFLASLIAIASNVYLSTQQRSLIQDNMPAGALARKIVDASSFITALAPSFSDVQSQTDLDRLVGALENELAGIEGDLSELEDLFPKAARSEDLAVLDGVRDTVKALTAISHRRLLARDLLEQRQAQIQERMARLGEILAGQTDIARVGVTTTIADLFNTGNGTSQDWRTRLNHLADVDFFSYDRHVELSDAIEKARILMLQVPFQISPNGLQLLSEQIGREIAFSQNRIRFVTSRTARTDMALLLDQLQQELRDGGSVALQSEVIRARGDLANQVQVLRGQTSAVGQITDTLMQAVQSRVLSAQKEAQALSRDIAFGLILLMGGLAVAAVFSWRFARNNVVRRLRVVAEHIDALAHEDYGRDIPVSGPDEIGNMERSLHVLRGRAARARALRDELETAVQERTGQIVTEMKAHDAARAEAEAANRAKSEFMAMMSHEIRTPLNGVIGMLRLLESEMPNERQGGKLTTARVSAEHLLTLTNDILDYASTESRRLQLQDVHFALSDLMGQFATYLSAGCEAKGLGSGVVLSPAAPEFLKGDLAKIRQVVVNLLSNAIKYTPKGRVDLLVDHAQDVERGGYVLSFQVVDTGIGIAASDLDYIFDAYGRGQVRDVGNIQGMGLGLSISRRLTEILGGLLSVESEPGQGARFTLTVPLQTGDAAEVDQHLETALRAKLGKTVLLVEDNAVNRMVARGYLDRLGCQVIEAEDGGQAFDLAAKNRVDLVLLDLDLPDMPGQEVASGLRADLHPCPPIVALTAHNITDTQEERERLGVDGILTKPVSPRALVALLDEAAADQAEPHSADAAHQSLSDESATVTGLREDVQELGQELVEDILSEFFSRAEEARDSILSALGENDHEAARKAAHRLRGAASNFHLTHLCRLLTDIEERSRDQAEISDLRSRFTDVFQTSMAQISAAARALNLRSDTQSSPGTNR</sequence>
<evidence type="ECO:0000256" key="4">
    <source>
        <dbReference type="ARBA" id="ARBA00022553"/>
    </source>
</evidence>
<dbReference type="EMBL" id="CP080776">
    <property type="protein sequence ID" value="UWP96453.1"/>
    <property type="molecule type" value="Genomic_DNA"/>
</dbReference>
<evidence type="ECO:0000256" key="6">
    <source>
        <dbReference type="ARBA" id="ARBA00022777"/>
    </source>
</evidence>
<dbReference type="AlphaFoldDB" id="A0A9Q9M0F6"/>
<dbReference type="Pfam" id="PF00672">
    <property type="entry name" value="HAMP"/>
    <property type="match status" value="1"/>
</dbReference>
<keyword evidence="4 9" id="KW-0597">Phosphoprotein</keyword>
<dbReference type="SMART" id="SM00304">
    <property type="entry name" value="HAMP"/>
    <property type="match status" value="1"/>
</dbReference>
<dbReference type="RefSeq" id="WP_259806577.1">
    <property type="nucleotide sequence ID" value="NZ_CP080776.1"/>
</dbReference>
<dbReference type="GO" id="GO:0005524">
    <property type="term" value="F:ATP binding"/>
    <property type="evidence" value="ECO:0007669"/>
    <property type="project" value="UniProtKB-KW"/>
</dbReference>
<keyword evidence="10" id="KW-0472">Membrane</keyword>
<dbReference type="CDD" id="cd00082">
    <property type="entry name" value="HisKA"/>
    <property type="match status" value="1"/>
</dbReference>
<proteinExistence type="predicted"/>
<feature type="domain" description="Histidine kinase" evidence="11">
    <location>
        <begin position="453"/>
        <end position="675"/>
    </location>
</feature>
<dbReference type="Gene3D" id="1.20.120.160">
    <property type="entry name" value="HPT domain"/>
    <property type="match status" value="1"/>
</dbReference>
<dbReference type="SMART" id="SM00448">
    <property type="entry name" value="REC"/>
    <property type="match status" value="1"/>
</dbReference>
<dbReference type="InterPro" id="IPR003594">
    <property type="entry name" value="HATPase_dom"/>
</dbReference>
<feature type="domain" description="HAMP" evidence="13">
    <location>
        <begin position="358"/>
        <end position="410"/>
    </location>
</feature>
<dbReference type="PROSITE" id="PS50110">
    <property type="entry name" value="RESPONSE_REGULATORY"/>
    <property type="match status" value="1"/>
</dbReference>
<dbReference type="EC" id="2.7.13.3" evidence="3"/>
<dbReference type="Pfam" id="PF21689">
    <property type="entry name" value="TorS_sensor_domain"/>
    <property type="match status" value="1"/>
</dbReference>
<dbReference type="PRINTS" id="PR00344">
    <property type="entry name" value="BCTRLSENSOR"/>
</dbReference>
<dbReference type="InterPro" id="IPR003661">
    <property type="entry name" value="HisK_dim/P_dom"/>
</dbReference>
<evidence type="ECO:0000256" key="8">
    <source>
        <dbReference type="PROSITE-ProRule" id="PRU00110"/>
    </source>
</evidence>
<dbReference type="SUPFAM" id="SSF47226">
    <property type="entry name" value="Histidine-containing phosphotransfer domain, HPT domain"/>
    <property type="match status" value="1"/>
</dbReference>
<feature type="transmembrane region" description="Helical" evidence="10">
    <location>
        <begin position="334"/>
        <end position="356"/>
    </location>
</feature>
<evidence type="ECO:0000256" key="9">
    <source>
        <dbReference type="PROSITE-ProRule" id="PRU00169"/>
    </source>
</evidence>
<organism evidence="15 16">
    <name type="scientific">Aliiroseovarius crassostreae</name>
    <dbReference type="NCBI Taxonomy" id="154981"/>
    <lineage>
        <taxon>Bacteria</taxon>
        <taxon>Pseudomonadati</taxon>
        <taxon>Pseudomonadota</taxon>
        <taxon>Alphaproteobacteria</taxon>
        <taxon>Rhodobacterales</taxon>
        <taxon>Paracoccaceae</taxon>
        <taxon>Aliiroseovarius</taxon>
    </lineage>
</organism>
<dbReference type="Gene3D" id="3.30.565.10">
    <property type="entry name" value="Histidine kinase-like ATPase, C-terminal domain"/>
    <property type="match status" value="1"/>
</dbReference>
<dbReference type="PANTHER" id="PTHR45339:SF3">
    <property type="entry name" value="HISTIDINE KINASE"/>
    <property type="match status" value="1"/>
</dbReference>
<feature type="modified residue" description="Phosphohistidine" evidence="8">
    <location>
        <position position="884"/>
    </location>
</feature>
<evidence type="ECO:0000256" key="2">
    <source>
        <dbReference type="ARBA" id="ARBA00004370"/>
    </source>
</evidence>
<dbReference type="CDD" id="cd17546">
    <property type="entry name" value="REC_hyHK_CKI1_RcsC-like"/>
    <property type="match status" value="1"/>
</dbReference>
<dbReference type="Pfam" id="PF00072">
    <property type="entry name" value="Response_reg"/>
    <property type="match status" value="1"/>
</dbReference>
<dbReference type="Gene3D" id="1.10.287.130">
    <property type="match status" value="1"/>
</dbReference>
<dbReference type="SUPFAM" id="SSF47384">
    <property type="entry name" value="Homodimeric domain of signal transducing histidine kinase"/>
    <property type="match status" value="1"/>
</dbReference>
<evidence type="ECO:0000256" key="3">
    <source>
        <dbReference type="ARBA" id="ARBA00012438"/>
    </source>
</evidence>
<dbReference type="InterPro" id="IPR008207">
    <property type="entry name" value="Sig_transdc_His_kin_Hpt_dom"/>
</dbReference>
<keyword evidence="5" id="KW-0808">Transferase</keyword>
<evidence type="ECO:0000259" key="12">
    <source>
        <dbReference type="PROSITE" id="PS50110"/>
    </source>
</evidence>
<dbReference type="PANTHER" id="PTHR45339">
    <property type="entry name" value="HYBRID SIGNAL TRANSDUCTION HISTIDINE KINASE J"/>
    <property type="match status" value="1"/>
</dbReference>
<dbReference type="PROSITE" id="PS50885">
    <property type="entry name" value="HAMP"/>
    <property type="match status" value="1"/>
</dbReference>
<evidence type="ECO:0000256" key="1">
    <source>
        <dbReference type="ARBA" id="ARBA00000085"/>
    </source>
</evidence>
<feature type="domain" description="Response regulatory" evidence="12">
    <location>
        <begin position="696"/>
        <end position="811"/>
    </location>
</feature>
<dbReference type="Pfam" id="PF00512">
    <property type="entry name" value="HisKA"/>
    <property type="match status" value="1"/>
</dbReference>
<feature type="transmembrane region" description="Helical" evidence="10">
    <location>
        <begin position="12"/>
        <end position="35"/>
    </location>
</feature>
<gene>
    <name evidence="15" type="ORF">K3X48_05605</name>
</gene>
<evidence type="ECO:0000256" key="10">
    <source>
        <dbReference type="SAM" id="Phobius"/>
    </source>
</evidence>
<dbReference type="Gene3D" id="1.20.58.920">
    <property type="match status" value="1"/>
</dbReference>
<dbReference type="InterPro" id="IPR036097">
    <property type="entry name" value="HisK_dim/P_sf"/>
</dbReference>
<reference evidence="15" key="1">
    <citation type="submission" date="2021-08" db="EMBL/GenBank/DDBJ databases">
        <authorList>
            <person name="Nwanade C."/>
            <person name="Wang M."/>
            <person name="Masoudi A."/>
            <person name="Yu Z."/>
            <person name="Liu J."/>
        </authorList>
    </citation>
    <scope>NUCLEOTIDE SEQUENCE</scope>
    <source>
        <strain evidence="15">S056</strain>
    </source>
</reference>
<evidence type="ECO:0000256" key="5">
    <source>
        <dbReference type="ARBA" id="ARBA00022679"/>
    </source>
</evidence>
<evidence type="ECO:0000259" key="14">
    <source>
        <dbReference type="PROSITE" id="PS50894"/>
    </source>
</evidence>
<dbReference type="InterPro" id="IPR004358">
    <property type="entry name" value="Sig_transdc_His_kin-like_C"/>
</dbReference>
<dbReference type="Pfam" id="PF02518">
    <property type="entry name" value="HATPase_c"/>
    <property type="match status" value="1"/>
</dbReference>
<dbReference type="GO" id="GO:0005886">
    <property type="term" value="C:plasma membrane"/>
    <property type="evidence" value="ECO:0007669"/>
    <property type="project" value="UniProtKB-SubCell"/>
</dbReference>
<dbReference type="InterPro" id="IPR038188">
    <property type="entry name" value="TorS_sensor_sf"/>
</dbReference>
<name>A0A9Q9M0F6_9RHOB</name>
<dbReference type="InterPro" id="IPR036641">
    <property type="entry name" value="HPT_dom_sf"/>
</dbReference>
<dbReference type="SUPFAM" id="SSF55874">
    <property type="entry name" value="ATPase domain of HSP90 chaperone/DNA topoisomerase II/histidine kinase"/>
    <property type="match status" value="1"/>
</dbReference>